<organism evidence="2 3">
    <name type="scientific">Crenichthys baileyi</name>
    <name type="common">White River springfish</name>
    <dbReference type="NCBI Taxonomy" id="28760"/>
    <lineage>
        <taxon>Eukaryota</taxon>
        <taxon>Metazoa</taxon>
        <taxon>Chordata</taxon>
        <taxon>Craniata</taxon>
        <taxon>Vertebrata</taxon>
        <taxon>Euteleostomi</taxon>
        <taxon>Actinopterygii</taxon>
        <taxon>Neopterygii</taxon>
        <taxon>Teleostei</taxon>
        <taxon>Neoteleostei</taxon>
        <taxon>Acanthomorphata</taxon>
        <taxon>Ovalentaria</taxon>
        <taxon>Atherinomorphae</taxon>
        <taxon>Cyprinodontiformes</taxon>
        <taxon>Goodeidae</taxon>
        <taxon>Crenichthys</taxon>
    </lineage>
</organism>
<dbReference type="Proteomes" id="UP001311232">
    <property type="component" value="Unassembled WGS sequence"/>
</dbReference>
<evidence type="ECO:0000313" key="2">
    <source>
        <dbReference type="EMBL" id="KAK5613926.1"/>
    </source>
</evidence>
<name>A0AAV9RY14_9TELE</name>
<keyword evidence="3" id="KW-1185">Reference proteome</keyword>
<dbReference type="AlphaFoldDB" id="A0AAV9RY14"/>
<feature type="compositionally biased region" description="Basic and acidic residues" evidence="1">
    <location>
        <begin position="1"/>
        <end position="27"/>
    </location>
</feature>
<protein>
    <submittedName>
        <fullName evidence="2">Uncharacterized protein</fullName>
    </submittedName>
</protein>
<gene>
    <name evidence="2" type="ORF">CRENBAI_014375</name>
</gene>
<evidence type="ECO:0000313" key="3">
    <source>
        <dbReference type="Proteomes" id="UP001311232"/>
    </source>
</evidence>
<accession>A0AAV9RY14</accession>
<sequence>MRSSKEKRVATGERGRADRQVNERTSERNPAAGKRRATRESAADPFDISLKSAATLYAPPEWCPLTCSCGASAAIQP</sequence>
<feature type="region of interest" description="Disordered" evidence="1">
    <location>
        <begin position="1"/>
        <end position="45"/>
    </location>
</feature>
<comment type="caution">
    <text evidence="2">The sequence shown here is derived from an EMBL/GenBank/DDBJ whole genome shotgun (WGS) entry which is preliminary data.</text>
</comment>
<reference evidence="2 3" key="1">
    <citation type="submission" date="2021-06" db="EMBL/GenBank/DDBJ databases">
        <authorList>
            <person name="Palmer J.M."/>
        </authorList>
    </citation>
    <scope>NUCLEOTIDE SEQUENCE [LARGE SCALE GENOMIC DNA]</scope>
    <source>
        <strain evidence="2 3">MEX-2019</strain>
        <tissue evidence="2">Muscle</tissue>
    </source>
</reference>
<proteinExistence type="predicted"/>
<evidence type="ECO:0000256" key="1">
    <source>
        <dbReference type="SAM" id="MobiDB-lite"/>
    </source>
</evidence>
<dbReference type="EMBL" id="JAHHUM010001182">
    <property type="protein sequence ID" value="KAK5613926.1"/>
    <property type="molecule type" value="Genomic_DNA"/>
</dbReference>